<keyword evidence="3" id="KW-0808">Transferase</keyword>
<dbReference type="InterPro" id="IPR007759">
    <property type="entry name" value="Asxl_HARE-HTH"/>
</dbReference>
<evidence type="ECO:0000256" key="5">
    <source>
        <dbReference type="ARBA" id="ARBA00023163"/>
    </source>
</evidence>
<evidence type="ECO:0000256" key="3">
    <source>
        <dbReference type="ARBA" id="ARBA00022679"/>
    </source>
</evidence>
<evidence type="ECO:0000256" key="6">
    <source>
        <dbReference type="ARBA" id="ARBA00031937"/>
    </source>
</evidence>
<accession>A0A3G9J3X1</accession>
<feature type="region of interest" description="Disordered" evidence="7">
    <location>
        <begin position="83"/>
        <end position="109"/>
    </location>
</feature>
<dbReference type="InterPro" id="IPR029757">
    <property type="entry name" value="RpoE"/>
</dbReference>
<name>A0A3G9J3X1_9FIRM</name>
<dbReference type="InParanoid" id="A0A3G9J3X1"/>
<evidence type="ECO:0000256" key="7">
    <source>
        <dbReference type="SAM" id="MobiDB-lite"/>
    </source>
</evidence>
<keyword evidence="4" id="KW-0548">Nucleotidyltransferase</keyword>
<dbReference type="RefSeq" id="WP_125118406.1">
    <property type="nucleotide sequence ID" value="NZ_AP019309.1"/>
</dbReference>
<evidence type="ECO:0000256" key="4">
    <source>
        <dbReference type="ARBA" id="ARBA00022695"/>
    </source>
</evidence>
<protein>
    <recommendedName>
        <fullName evidence="6">RNAP delta factor</fullName>
    </recommendedName>
</protein>
<feature type="domain" description="HTH HARE-type" evidence="8">
    <location>
        <begin position="6"/>
        <end position="73"/>
    </location>
</feature>
<dbReference type="NCBIfam" id="TIGR04567">
    <property type="entry name" value="RNAP_delt_lowGC"/>
    <property type="match status" value="1"/>
</dbReference>
<comment type="similarity">
    <text evidence="1">Belongs to the RpoE family.</text>
</comment>
<keyword evidence="2" id="KW-0240">DNA-directed RNA polymerase</keyword>
<keyword evidence="10" id="KW-1185">Reference proteome</keyword>
<evidence type="ECO:0000256" key="1">
    <source>
        <dbReference type="ARBA" id="ARBA00009828"/>
    </source>
</evidence>
<evidence type="ECO:0000259" key="8">
    <source>
        <dbReference type="PROSITE" id="PS51913"/>
    </source>
</evidence>
<dbReference type="GO" id="GO:0000428">
    <property type="term" value="C:DNA-directed RNA polymerase complex"/>
    <property type="evidence" value="ECO:0007669"/>
    <property type="project" value="UniProtKB-KW"/>
</dbReference>
<dbReference type="GO" id="GO:0006351">
    <property type="term" value="P:DNA-templated transcription"/>
    <property type="evidence" value="ECO:0007669"/>
    <property type="project" value="InterPro"/>
</dbReference>
<keyword evidence="5" id="KW-0804">Transcription</keyword>
<reference evidence="9 10" key="1">
    <citation type="submission" date="2018-11" db="EMBL/GenBank/DDBJ databases">
        <title>Novel Erysipelotrichaceae bacterium isolated from small intestine of a swine.</title>
        <authorList>
            <person name="Kim J.S."/>
            <person name="Choe H."/>
            <person name="Lee Y.R."/>
            <person name="Kim K.M."/>
            <person name="Park D.S."/>
        </authorList>
    </citation>
    <scope>NUCLEOTIDE SEQUENCE [LARGE SCALE GENOMIC DNA]</scope>
    <source>
        <strain evidence="9 10">SG0102</strain>
    </source>
</reference>
<dbReference type="InterPro" id="IPR038087">
    <property type="entry name" value="RNAP_delta_N_dom_sf"/>
</dbReference>
<organism evidence="9 10">
    <name type="scientific">Intestinibaculum porci</name>
    <dbReference type="NCBI Taxonomy" id="2487118"/>
    <lineage>
        <taxon>Bacteria</taxon>
        <taxon>Bacillati</taxon>
        <taxon>Bacillota</taxon>
        <taxon>Erysipelotrichia</taxon>
        <taxon>Erysipelotrichales</taxon>
        <taxon>Erysipelotrichaceae</taxon>
        <taxon>Intestinibaculum</taxon>
    </lineage>
</organism>
<gene>
    <name evidence="9" type="ORF">SG0102_03900</name>
</gene>
<dbReference type="KEGG" id="ebm:SG0102_03900"/>
<dbReference type="OrthoDB" id="401223at2"/>
<dbReference type="EMBL" id="AP019309">
    <property type="protein sequence ID" value="BBH25456.1"/>
    <property type="molecule type" value="Genomic_DNA"/>
</dbReference>
<dbReference type="Gene3D" id="1.10.10.1250">
    <property type="entry name" value="RNA polymerase, subunit delta, N-terminal domain"/>
    <property type="match status" value="1"/>
</dbReference>
<dbReference type="Pfam" id="PF05066">
    <property type="entry name" value="HARE-HTH"/>
    <property type="match status" value="1"/>
</dbReference>
<evidence type="ECO:0000313" key="9">
    <source>
        <dbReference type="EMBL" id="BBH25456.1"/>
    </source>
</evidence>
<dbReference type="Proteomes" id="UP000268059">
    <property type="component" value="Chromosome"/>
</dbReference>
<proteinExistence type="inferred from homology"/>
<dbReference type="AlphaFoldDB" id="A0A3G9J3X1"/>
<evidence type="ECO:0000256" key="2">
    <source>
        <dbReference type="ARBA" id="ARBA00022478"/>
    </source>
</evidence>
<dbReference type="PROSITE" id="PS51913">
    <property type="entry name" value="HTH_HARE"/>
    <property type="match status" value="1"/>
</dbReference>
<dbReference type="GO" id="GO:0016779">
    <property type="term" value="F:nucleotidyltransferase activity"/>
    <property type="evidence" value="ECO:0007669"/>
    <property type="project" value="UniProtKB-KW"/>
</dbReference>
<evidence type="ECO:0000313" key="10">
    <source>
        <dbReference type="Proteomes" id="UP000268059"/>
    </source>
</evidence>
<dbReference type="GO" id="GO:0006355">
    <property type="term" value="P:regulation of DNA-templated transcription"/>
    <property type="evidence" value="ECO:0007669"/>
    <property type="project" value="InterPro"/>
</dbReference>
<sequence length="109" mass="12971">MDYSQTSMVDVAYDIMEGLKAPIDFYELWEQVAEKKNFTTEERDENESVFYTNITLDGRMITVGENRWDLRERHKFEDVHIDMNDVYSDDEEEEEETDDGSIEDSYSDD</sequence>
<feature type="compositionally biased region" description="Acidic residues" evidence="7">
    <location>
        <begin position="87"/>
        <end position="109"/>
    </location>
</feature>